<dbReference type="SUPFAM" id="SSF53187">
    <property type="entry name" value="Zn-dependent exopeptidases"/>
    <property type="match status" value="1"/>
</dbReference>
<feature type="transmembrane region" description="Helical" evidence="1">
    <location>
        <begin position="362"/>
        <end position="386"/>
    </location>
</feature>
<keyword evidence="1" id="KW-1133">Transmembrane helix</keyword>
<proteinExistence type="predicted"/>
<gene>
    <name evidence="2" type="ORF">AVDCRST_MAG67-619</name>
</gene>
<feature type="transmembrane region" description="Helical" evidence="1">
    <location>
        <begin position="494"/>
        <end position="515"/>
    </location>
</feature>
<feature type="transmembrane region" description="Helical" evidence="1">
    <location>
        <begin position="535"/>
        <end position="557"/>
    </location>
</feature>
<dbReference type="EMBL" id="CADCVQ010000030">
    <property type="protein sequence ID" value="CAA9477462.1"/>
    <property type="molecule type" value="Genomic_DNA"/>
</dbReference>
<sequence>MIDPRIYRAALIPVLFAFVLLAFSLENRPQPMRTPIAPDAFQGDRAFESAYESGEGLSERFAQRRPGSDGDNRLAGEVAAQMRDAGFRVRTVQRAGDTIDGRQRLRTVIARRPGTIDEQIVVVAHRDAAGTRAEAELSGTAALLELTRVFGAPRQARHTLTLVSTSGGSGGSAGAAELARELGGLPVGAVVVLGDLTSRNVRAPLVTPWSNALGGSPQRLRATVQEAVRLETGSGSGAPRALSQFARFAMPATFGEQGALLARGLPAVLLSIGGDSPPPANAPISRERLETFGRAALRSVTALDSAPAARPITTEASSRDLLTSRKIVPAWAIRLFTGALLLTVLITAVDALAALRRRREPIVIWLGWTLTAALPFLLAAVFALLLNAVGLLDAPGAPVPAQALAAELPALLAVLLVFALGWVWLRRAALRLLRGGAADRSQPGAQVAIVLVATAVASVMWITNPYAAALLIPALHIWLFAVGPDLPMGRALRLVVVALGVVPAAAVALALARSLDLGVIDATWQLVLLTAGGHISPLSVLLWSVAAGCAVSALLAAAHAAGPAGDDDVAITVRGPRTYAGPGSLGGTESALRR</sequence>
<keyword evidence="1" id="KW-0812">Transmembrane</keyword>
<dbReference type="Gene3D" id="3.40.630.10">
    <property type="entry name" value="Zn peptidases"/>
    <property type="match status" value="1"/>
</dbReference>
<feature type="transmembrane region" description="Helical" evidence="1">
    <location>
        <begin position="445"/>
        <end position="462"/>
    </location>
</feature>
<name>A0A6J4RTR7_9ACTN</name>
<evidence type="ECO:0000256" key="1">
    <source>
        <dbReference type="SAM" id="Phobius"/>
    </source>
</evidence>
<protein>
    <submittedName>
        <fullName evidence="2">Uncharacterized protein</fullName>
    </submittedName>
</protein>
<reference evidence="2" key="1">
    <citation type="submission" date="2020-02" db="EMBL/GenBank/DDBJ databases">
        <authorList>
            <person name="Meier V. D."/>
        </authorList>
    </citation>
    <scope>NUCLEOTIDE SEQUENCE</scope>
    <source>
        <strain evidence="2">AVDCRST_MAG67</strain>
    </source>
</reference>
<organism evidence="2">
    <name type="scientific">uncultured Solirubrobacteraceae bacterium</name>
    <dbReference type="NCBI Taxonomy" id="1162706"/>
    <lineage>
        <taxon>Bacteria</taxon>
        <taxon>Bacillati</taxon>
        <taxon>Actinomycetota</taxon>
        <taxon>Thermoleophilia</taxon>
        <taxon>Solirubrobacterales</taxon>
        <taxon>Solirubrobacteraceae</taxon>
        <taxon>environmental samples</taxon>
    </lineage>
</organism>
<dbReference type="AlphaFoldDB" id="A0A6J4RTR7"/>
<evidence type="ECO:0000313" key="2">
    <source>
        <dbReference type="EMBL" id="CAA9477462.1"/>
    </source>
</evidence>
<accession>A0A6J4RTR7</accession>
<feature type="transmembrane region" description="Helical" evidence="1">
    <location>
        <begin position="331"/>
        <end position="355"/>
    </location>
</feature>
<keyword evidence="1" id="KW-0472">Membrane</keyword>
<feature type="transmembrane region" description="Helical" evidence="1">
    <location>
        <begin position="406"/>
        <end position="425"/>
    </location>
</feature>